<dbReference type="GO" id="GO:0006417">
    <property type="term" value="P:regulation of translation"/>
    <property type="evidence" value="ECO:0007669"/>
    <property type="project" value="UniProtKB-KW"/>
</dbReference>
<dbReference type="Proteomes" id="UP000183417">
    <property type="component" value="Unassembled WGS sequence"/>
</dbReference>
<proteinExistence type="inferred from homology"/>
<protein>
    <recommendedName>
        <fullName evidence="2">Integration host factor subunit alpha</fullName>
    </recommendedName>
</protein>
<dbReference type="SMART" id="SM00411">
    <property type="entry name" value="BHL"/>
    <property type="match status" value="1"/>
</dbReference>
<keyword evidence="3" id="KW-0810">Translation regulation</keyword>
<dbReference type="PRINTS" id="PR01727">
    <property type="entry name" value="DNABINDINGHU"/>
</dbReference>
<dbReference type="AlphaFoldDB" id="A0A1H3SFF8"/>
<dbReference type="GeneID" id="94692536"/>
<dbReference type="GO" id="GO:0006310">
    <property type="term" value="P:DNA recombination"/>
    <property type="evidence" value="ECO:0007669"/>
    <property type="project" value="UniProtKB-KW"/>
</dbReference>
<dbReference type="NCBIfam" id="NF001401">
    <property type="entry name" value="PRK00285.1"/>
    <property type="match status" value="1"/>
</dbReference>
<keyword evidence="5" id="KW-0238">DNA-binding</keyword>
<evidence type="ECO:0000256" key="7">
    <source>
        <dbReference type="ARBA" id="ARBA00023172"/>
    </source>
</evidence>
<evidence type="ECO:0000256" key="3">
    <source>
        <dbReference type="ARBA" id="ARBA00022845"/>
    </source>
</evidence>
<name>A0A1H3SFF8_9BURK</name>
<evidence type="ECO:0000313" key="9">
    <source>
        <dbReference type="EMBL" id="SDZ36813.1"/>
    </source>
</evidence>
<evidence type="ECO:0000256" key="6">
    <source>
        <dbReference type="ARBA" id="ARBA00023163"/>
    </source>
</evidence>
<comment type="similarity">
    <text evidence="1 8">Belongs to the bacterial histone-like protein family.</text>
</comment>
<dbReference type="InterPro" id="IPR000119">
    <property type="entry name" value="Hist_DNA-bd"/>
</dbReference>
<keyword evidence="4" id="KW-0805">Transcription regulation</keyword>
<evidence type="ECO:0000256" key="8">
    <source>
        <dbReference type="RuleBase" id="RU003939"/>
    </source>
</evidence>
<dbReference type="GO" id="GO:0009893">
    <property type="term" value="P:positive regulation of metabolic process"/>
    <property type="evidence" value="ECO:0007669"/>
    <property type="project" value="UniProtKB-ARBA"/>
</dbReference>
<accession>A0A1H3SFF8</accession>
<dbReference type="GO" id="GO:0003677">
    <property type="term" value="F:DNA binding"/>
    <property type="evidence" value="ECO:0007669"/>
    <property type="project" value="UniProtKB-KW"/>
</dbReference>
<dbReference type="GO" id="GO:0005829">
    <property type="term" value="C:cytosol"/>
    <property type="evidence" value="ECO:0007669"/>
    <property type="project" value="TreeGrafter"/>
</dbReference>
<evidence type="ECO:0000313" key="10">
    <source>
        <dbReference type="Proteomes" id="UP000183417"/>
    </source>
</evidence>
<reference evidence="9 10" key="1">
    <citation type="submission" date="2016-10" db="EMBL/GenBank/DDBJ databases">
        <authorList>
            <person name="de Groot N.N."/>
        </authorList>
    </citation>
    <scope>NUCLEOTIDE SEQUENCE [LARGE SCALE GENOMIC DNA]</scope>
    <source>
        <strain evidence="9 10">LMG 24775</strain>
    </source>
</reference>
<dbReference type="GO" id="GO:0030527">
    <property type="term" value="F:structural constituent of chromatin"/>
    <property type="evidence" value="ECO:0007669"/>
    <property type="project" value="InterPro"/>
</dbReference>
<dbReference type="Pfam" id="PF00216">
    <property type="entry name" value="Bac_DNA_binding"/>
    <property type="match status" value="1"/>
</dbReference>
<keyword evidence="7" id="KW-0233">DNA recombination</keyword>
<dbReference type="EMBL" id="FNPE01000020">
    <property type="protein sequence ID" value="SDZ36813.1"/>
    <property type="molecule type" value="Genomic_DNA"/>
</dbReference>
<sequence length="109" mass="12268">MQDHDGYSETPSLNKAKLSEALYEQIGLNKREAGEMVDAFFAVIAQALAHDTDVKLTDFGAFELRWKQARPGRNPRTGEHVKIGHRRIVTFRAGPKLKQRMNHLPPGST</sequence>
<dbReference type="SUPFAM" id="SSF47729">
    <property type="entry name" value="IHF-like DNA-binding proteins"/>
    <property type="match status" value="1"/>
</dbReference>
<evidence type="ECO:0000256" key="4">
    <source>
        <dbReference type="ARBA" id="ARBA00023015"/>
    </source>
</evidence>
<dbReference type="RefSeq" id="WP_016445848.1">
    <property type="nucleotide sequence ID" value="NZ_CP141274.1"/>
</dbReference>
<dbReference type="CDD" id="cd13835">
    <property type="entry name" value="IHF_A"/>
    <property type="match status" value="1"/>
</dbReference>
<dbReference type="InterPro" id="IPR005684">
    <property type="entry name" value="IHF_alpha"/>
</dbReference>
<evidence type="ECO:0000256" key="1">
    <source>
        <dbReference type="ARBA" id="ARBA00010529"/>
    </source>
</evidence>
<gene>
    <name evidence="9" type="ORF">SAMN05421547_12014</name>
</gene>
<dbReference type="GO" id="GO:0006355">
    <property type="term" value="P:regulation of DNA-templated transcription"/>
    <property type="evidence" value="ECO:0007669"/>
    <property type="project" value="InterPro"/>
</dbReference>
<dbReference type="Gene3D" id="4.10.520.10">
    <property type="entry name" value="IHF-like DNA-binding proteins"/>
    <property type="match status" value="1"/>
</dbReference>
<organism evidence="9 10">
    <name type="scientific">Delftia lacustris</name>
    <dbReference type="NCBI Taxonomy" id="558537"/>
    <lineage>
        <taxon>Bacteria</taxon>
        <taxon>Pseudomonadati</taxon>
        <taxon>Pseudomonadota</taxon>
        <taxon>Betaproteobacteria</taxon>
        <taxon>Burkholderiales</taxon>
        <taxon>Comamonadaceae</taxon>
        <taxon>Delftia</taxon>
    </lineage>
</organism>
<evidence type="ECO:0000256" key="2">
    <source>
        <dbReference type="ARBA" id="ARBA00018329"/>
    </source>
</evidence>
<evidence type="ECO:0000256" key="5">
    <source>
        <dbReference type="ARBA" id="ARBA00023125"/>
    </source>
</evidence>
<keyword evidence="6" id="KW-0804">Transcription</keyword>
<dbReference type="PANTHER" id="PTHR33175:SF2">
    <property type="entry name" value="INTEGRATION HOST FACTOR SUBUNIT ALPHA"/>
    <property type="match status" value="1"/>
</dbReference>
<dbReference type="InterPro" id="IPR010992">
    <property type="entry name" value="IHF-like_DNA-bd_dom_sf"/>
</dbReference>
<dbReference type="PANTHER" id="PTHR33175">
    <property type="entry name" value="DNA-BINDING PROTEIN HU"/>
    <property type="match status" value="1"/>
</dbReference>